<keyword evidence="6" id="KW-0805">Transcription regulation</keyword>
<comment type="catalytic activity">
    <reaction evidence="9">
        <text>L-lysyl-[histone] + acetyl-CoA = N(6)-acetyl-L-lysyl-[histone] + CoA + H(+)</text>
        <dbReference type="Rhea" id="RHEA:21992"/>
        <dbReference type="Rhea" id="RHEA-COMP:9845"/>
        <dbReference type="Rhea" id="RHEA-COMP:11338"/>
        <dbReference type="ChEBI" id="CHEBI:15378"/>
        <dbReference type="ChEBI" id="CHEBI:29969"/>
        <dbReference type="ChEBI" id="CHEBI:57287"/>
        <dbReference type="ChEBI" id="CHEBI:57288"/>
        <dbReference type="ChEBI" id="CHEBI:61930"/>
        <dbReference type="EC" id="2.3.1.48"/>
    </reaction>
    <physiologicalReaction direction="left-to-right" evidence="9">
        <dbReference type="Rhea" id="RHEA:21993"/>
    </physiologicalReaction>
</comment>
<evidence type="ECO:0000256" key="10">
    <source>
        <dbReference type="SAM" id="MobiDB-lite"/>
    </source>
</evidence>
<proteinExistence type="predicted"/>
<evidence type="ECO:0000256" key="6">
    <source>
        <dbReference type="ARBA" id="ARBA00023015"/>
    </source>
</evidence>
<evidence type="ECO:0000256" key="2">
    <source>
        <dbReference type="ARBA" id="ARBA00013184"/>
    </source>
</evidence>
<dbReference type="GO" id="GO:0006974">
    <property type="term" value="P:DNA damage response"/>
    <property type="evidence" value="ECO:0007669"/>
    <property type="project" value="UniProtKB-KW"/>
</dbReference>
<reference evidence="12" key="1">
    <citation type="journal article" date="2009" name="Genome Res.">
        <title>Comparative genomic analyses of the human fungal pathogens Coccidioides and their relatives.</title>
        <authorList>
            <person name="Sharpton T.J."/>
            <person name="Stajich J.E."/>
            <person name="Rounsley S.D."/>
            <person name="Gardner M.J."/>
            <person name="Wortman J.R."/>
            <person name="Jordar V.S."/>
            <person name="Maiti R."/>
            <person name="Kodira C.D."/>
            <person name="Neafsey D.E."/>
            <person name="Zeng Q."/>
            <person name="Hung C.-Y."/>
            <person name="McMahan C."/>
            <person name="Muszewska A."/>
            <person name="Grynberg M."/>
            <person name="Mandel M.A."/>
            <person name="Kellner E.M."/>
            <person name="Barker B.M."/>
            <person name="Galgiani J.N."/>
            <person name="Orbach M.J."/>
            <person name="Kirkland T.N."/>
            <person name="Cole G.T."/>
            <person name="Henn M.R."/>
            <person name="Birren B.W."/>
            <person name="Taylor J.W."/>
        </authorList>
    </citation>
    <scope>NUCLEOTIDE SEQUENCE [LARGE SCALE GENOMIC DNA]</scope>
    <source>
        <strain evidence="12">RS</strain>
    </source>
</reference>
<feature type="region of interest" description="Disordered" evidence="10">
    <location>
        <begin position="503"/>
        <end position="563"/>
    </location>
</feature>
<evidence type="ECO:0000313" key="12">
    <source>
        <dbReference type="Proteomes" id="UP000001261"/>
    </source>
</evidence>
<dbReference type="GO" id="GO:0005634">
    <property type="term" value="C:nucleus"/>
    <property type="evidence" value="ECO:0007669"/>
    <property type="project" value="UniProtKB-SubCell"/>
</dbReference>
<dbReference type="EMBL" id="GG704912">
    <property type="protein sequence ID" value="EAS31131.3"/>
    <property type="molecule type" value="Genomic_DNA"/>
</dbReference>
<dbReference type="STRING" id="246410.J3K8I1"/>
<dbReference type="Proteomes" id="UP000001261">
    <property type="component" value="Unassembled WGS sequence"/>
</dbReference>
<protein>
    <recommendedName>
        <fullName evidence="2">histone acetyltransferase</fullName>
        <ecNumber evidence="2">2.3.1.48</ecNumber>
    </recommendedName>
</protein>
<comment type="subcellular location">
    <subcellularLocation>
        <location evidence="1">Nucleus</location>
    </subcellularLocation>
</comment>
<reference evidence="12" key="2">
    <citation type="journal article" date="2010" name="Genome Res.">
        <title>Population genomic sequencing of Coccidioides fungi reveals recent hybridization and transposon control.</title>
        <authorList>
            <person name="Neafsey D.E."/>
            <person name="Barker B.M."/>
            <person name="Sharpton T.J."/>
            <person name="Stajich J.E."/>
            <person name="Park D.J."/>
            <person name="Whiston E."/>
            <person name="Hung C.-Y."/>
            <person name="McMahan C."/>
            <person name="White J."/>
            <person name="Sykes S."/>
            <person name="Heiman D."/>
            <person name="Young S."/>
            <person name="Zeng Q."/>
            <person name="Abouelleil A."/>
            <person name="Aftuck L."/>
            <person name="Bessette D."/>
            <person name="Brown A."/>
            <person name="FitzGerald M."/>
            <person name="Lui A."/>
            <person name="Macdonald J.P."/>
            <person name="Priest M."/>
            <person name="Orbach M.J."/>
            <person name="Galgiani J.N."/>
            <person name="Kirkland T.N."/>
            <person name="Cole G.T."/>
            <person name="Birren B.W."/>
            <person name="Henn M.R."/>
            <person name="Taylor J.W."/>
            <person name="Rounsley S.D."/>
        </authorList>
    </citation>
    <scope>GENOME REANNOTATION</scope>
    <source>
        <strain evidence="12">RS</strain>
    </source>
</reference>
<dbReference type="OrthoDB" id="3361892at2759"/>
<dbReference type="InterPro" id="IPR051236">
    <property type="entry name" value="HAT_RTT109-like"/>
</dbReference>
<dbReference type="InParanoid" id="J3K8I1"/>
<feature type="compositionally biased region" description="Polar residues" evidence="10">
    <location>
        <begin position="385"/>
        <end position="400"/>
    </location>
</feature>
<dbReference type="GO" id="GO:0032931">
    <property type="term" value="F:histone H3K56 acetyltransferase activity"/>
    <property type="evidence" value="ECO:0007669"/>
    <property type="project" value="TreeGrafter"/>
</dbReference>
<name>J3K8I1_COCIM</name>
<dbReference type="OMA" id="DQLWVGQ"/>
<evidence type="ECO:0000256" key="5">
    <source>
        <dbReference type="ARBA" id="ARBA00022990"/>
    </source>
</evidence>
<feature type="compositionally biased region" description="Polar residues" evidence="10">
    <location>
        <begin position="534"/>
        <end position="552"/>
    </location>
</feature>
<dbReference type="GO" id="GO:0006355">
    <property type="term" value="P:regulation of DNA-templated transcription"/>
    <property type="evidence" value="ECO:0007669"/>
    <property type="project" value="InterPro"/>
</dbReference>
<evidence type="ECO:0000256" key="1">
    <source>
        <dbReference type="ARBA" id="ARBA00004123"/>
    </source>
</evidence>
<dbReference type="Pfam" id="PF08214">
    <property type="entry name" value="HAT_KAT11"/>
    <property type="match status" value="1"/>
</dbReference>
<evidence type="ECO:0000256" key="9">
    <source>
        <dbReference type="ARBA" id="ARBA00048940"/>
    </source>
</evidence>
<dbReference type="SMART" id="SM01250">
    <property type="entry name" value="KAT11"/>
    <property type="match status" value="1"/>
</dbReference>
<dbReference type="InterPro" id="IPR013178">
    <property type="entry name" value="Histone_AcTrfase_Rtt109/CBP"/>
</dbReference>
<dbReference type="VEuPathDB" id="FungiDB:CIMG_06610"/>
<keyword evidence="12" id="KW-1185">Reference proteome</keyword>
<dbReference type="RefSeq" id="XP_001242714.1">
    <property type="nucleotide sequence ID" value="XM_001242713.2"/>
</dbReference>
<dbReference type="PROSITE" id="PS51728">
    <property type="entry name" value="RTT109_HAT"/>
    <property type="match status" value="1"/>
</dbReference>
<feature type="region of interest" description="Disordered" evidence="10">
    <location>
        <begin position="374"/>
        <end position="436"/>
    </location>
</feature>
<dbReference type="KEGG" id="cim:CIMG_06610"/>
<dbReference type="EC" id="2.3.1.48" evidence="2"/>
<accession>J3K8I1</accession>
<evidence type="ECO:0000256" key="3">
    <source>
        <dbReference type="ARBA" id="ARBA00022679"/>
    </source>
</evidence>
<dbReference type="PANTHER" id="PTHR31571">
    <property type="entry name" value="ALTERED INHERITANCE OF MITOCHONDRIA PROTEIN 6"/>
    <property type="match status" value="1"/>
</dbReference>
<evidence type="ECO:0000313" key="11">
    <source>
        <dbReference type="EMBL" id="EAS31131.3"/>
    </source>
</evidence>
<evidence type="ECO:0000256" key="4">
    <source>
        <dbReference type="ARBA" id="ARBA00022763"/>
    </source>
</evidence>
<evidence type="ECO:0000256" key="7">
    <source>
        <dbReference type="ARBA" id="ARBA00023163"/>
    </source>
</evidence>
<keyword evidence="4" id="KW-0227">DNA damage</keyword>
<keyword evidence="3" id="KW-0808">Transferase</keyword>
<keyword evidence="7" id="KW-0804">Transcription</keyword>
<sequence>MASSRFVQQLGQALPKGVKLSVRHVACPPTPCEPIFSPPPGEGPEPTKCENHFLAVSIRPEEAPTDTDSDVELLILSIEVLVYTTRRLATVFVSKADSTGYLYLLNQPRAKSLTRTVFTVFLSSLLREYQRPGIRLVLSLFARAQSQYLFPGSIENVRKHVLDDRGLIKWWCRVFDPILRDFEPEKHTTNKSALKGEGPDHAEAVNTTATAYLIVPGLDQHETRALFPSTARLDPKDKPRWLNSHPLYQVCANPGAPPRCLVPRFPDDPKARFLDDLDEEIFGHATTSTRNKTPKCVRDIIDVTEASSQDHAATGRWPSVKSLEEFWEMMTFRQECSAGRLVGFIWMVVNPPGVLKSDGLDKVASARTGDLIGGSVNPGLESVESEPQTTLPIRSSTDRNGGTVLGNDERDDKALSQTEDTSAPKAKELITTETGHQISPFSQEKYTILLSPENYAALSALLLKLDFADKGLALTSTKSWLDKLSSLSGRSNHGEIVAGINEQPSASAEHPADPSNPLNSGLIFKKRKLHSDTDSASMPTQQESRTSVNVLSATLIRKKKKTG</sequence>
<dbReference type="PANTHER" id="PTHR31571:SF2">
    <property type="entry name" value="HISTONE ACETYLTRANSFERASE RTT109"/>
    <property type="match status" value="1"/>
</dbReference>
<keyword evidence="8" id="KW-0539">Nucleus</keyword>
<dbReference type="GeneID" id="4560919"/>
<keyword evidence="5" id="KW-0007">Acetylation</keyword>
<dbReference type="InterPro" id="IPR016849">
    <property type="entry name" value="Rtt109"/>
</dbReference>
<gene>
    <name evidence="11" type="ORF">CIMG_06610</name>
</gene>
<evidence type="ECO:0000256" key="8">
    <source>
        <dbReference type="ARBA" id="ARBA00023242"/>
    </source>
</evidence>
<organism evidence="11 12">
    <name type="scientific">Coccidioides immitis (strain RS)</name>
    <name type="common">Valley fever fungus</name>
    <dbReference type="NCBI Taxonomy" id="246410"/>
    <lineage>
        <taxon>Eukaryota</taxon>
        <taxon>Fungi</taxon>
        <taxon>Dikarya</taxon>
        <taxon>Ascomycota</taxon>
        <taxon>Pezizomycotina</taxon>
        <taxon>Eurotiomycetes</taxon>
        <taxon>Eurotiomycetidae</taxon>
        <taxon>Onygenales</taxon>
        <taxon>Onygenaceae</taxon>
        <taxon>Coccidioides</taxon>
    </lineage>
</organism>
<dbReference type="AlphaFoldDB" id="J3K8I1"/>